<dbReference type="PANTHER" id="PTHR43585:SF2">
    <property type="entry name" value="ATP-GRASP ENZYME FSQD"/>
    <property type="match status" value="1"/>
</dbReference>
<keyword evidence="2 4" id="KW-0547">Nucleotide-binding</keyword>
<feature type="domain" description="ATP-grasp" evidence="5">
    <location>
        <begin position="103"/>
        <end position="304"/>
    </location>
</feature>
<evidence type="ECO:0000313" key="7">
    <source>
        <dbReference type="Proteomes" id="UP000823890"/>
    </source>
</evidence>
<dbReference type="PROSITE" id="PS50975">
    <property type="entry name" value="ATP_GRASP"/>
    <property type="match status" value="1"/>
</dbReference>
<keyword evidence="1" id="KW-0436">Ligase</keyword>
<evidence type="ECO:0000313" key="6">
    <source>
        <dbReference type="EMBL" id="HJC35176.1"/>
    </source>
</evidence>
<dbReference type="GO" id="GO:0016874">
    <property type="term" value="F:ligase activity"/>
    <property type="evidence" value="ECO:0007669"/>
    <property type="project" value="UniProtKB-KW"/>
</dbReference>
<protein>
    <recommendedName>
        <fullName evidence="5">ATP-grasp domain-containing protein</fullName>
    </recommendedName>
</protein>
<evidence type="ECO:0000259" key="5">
    <source>
        <dbReference type="PROSITE" id="PS50975"/>
    </source>
</evidence>
<sequence>MKFKNKKLLILAGAGPHCKVVETAKEMGIYTIVADYLPSSAYAPAKLIADENLLCDISDTRKLVEYCITNNVDGVLGFCIDPAQRPAFEIADQLGIRTFGSYEQVLALTDKTVFKQLCRDNGVDVVPEYEESSIETIEYPVLVKPIDSRGSRGAKVCYNRNELLEALPLAKKESSNGGAIVEKYMGNNQDLTITYIVKDSIPYLISIGDRFPGRKEDNLDRQNSCVVQPSRYTDMYLKNVNSRVINMIKNLGIKNGPVFMQGFVDGNTVRMYDPGIRIPGNEYERIYKQATGLDPMKSIISYIIGGEIFDYDGKIRGSYNLNGMTAIQYMINVGPGKINSFEGLEKIAEHPNVINVQQRHFIGDVIENTGDIKHRAGEISILVDRDAEKMADIIKYIQSCLKITDETGVSMIISPISADFIYQTYSLV</sequence>
<dbReference type="InterPro" id="IPR052032">
    <property type="entry name" value="ATP-dep_AA_Ligase"/>
</dbReference>
<dbReference type="Proteomes" id="UP000823890">
    <property type="component" value="Unassembled WGS sequence"/>
</dbReference>
<dbReference type="PANTHER" id="PTHR43585">
    <property type="entry name" value="FUMIPYRROLE BIOSYNTHESIS PROTEIN C"/>
    <property type="match status" value="1"/>
</dbReference>
<dbReference type="SUPFAM" id="SSF56059">
    <property type="entry name" value="Glutathione synthetase ATP-binding domain-like"/>
    <property type="match status" value="1"/>
</dbReference>
<proteinExistence type="predicted"/>
<reference evidence="6" key="1">
    <citation type="journal article" date="2021" name="PeerJ">
        <title>Extensive microbial diversity within the chicken gut microbiome revealed by metagenomics and culture.</title>
        <authorList>
            <person name="Gilroy R."/>
            <person name="Ravi A."/>
            <person name="Getino M."/>
            <person name="Pursley I."/>
            <person name="Horton D.L."/>
            <person name="Alikhan N.F."/>
            <person name="Baker D."/>
            <person name="Gharbi K."/>
            <person name="Hall N."/>
            <person name="Watson M."/>
            <person name="Adriaenssens E.M."/>
            <person name="Foster-Nyarko E."/>
            <person name="Jarju S."/>
            <person name="Secka A."/>
            <person name="Antonio M."/>
            <person name="Oren A."/>
            <person name="Chaudhuri R.R."/>
            <person name="La Ragione R."/>
            <person name="Hildebrand F."/>
            <person name="Pallen M.J."/>
        </authorList>
    </citation>
    <scope>NUCLEOTIDE SEQUENCE</scope>
    <source>
        <strain evidence="6">ChiW19-954</strain>
    </source>
</reference>
<comment type="caution">
    <text evidence="6">The sequence shown here is derived from an EMBL/GenBank/DDBJ whole genome shotgun (WGS) entry which is preliminary data.</text>
</comment>
<dbReference type="Gene3D" id="3.30.470.20">
    <property type="entry name" value="ATP-grasp fold, B domain"/>
    <property type="match status" value="1"/>
</dbReference>
<dbReference type="EMBL" id="DWWO01000138">
    <property type="protein sequence ID" value="HJC35176.1"/>
    <property type="molecule type" value="Genomic_DNA"/>
</dbReference>
<dbReference type="InterPro" id="IPR005479">
    <property type="entry name" value="CPAse_ATP-bd"/>
</dbReference>
<dbReference type="InterPro" id="IPR011761">
    <property type="entry name" value="ATP-grasp"/>
</dbReference>
<name>A0A9D2SV23_9FIRM</name>
<dbReference type="GO" id="GO:0005524">
    <property type="term" value="F:ATP binding"/>
    <property type="evidence" value="ECO:0007669"/>
    <property type="project" value="UniProtKB-UniRule"/>
</dbReference>
<dbReference type="GO" id="GO:0046872">
    <property type="term" value="F:metal ion binding"/>
    <property type="evidence" value="ECO:0007669"/>
    <property type="project" value="InterPro"/>
</dbReference>
<evidence type="ECO:0000256" key="3">
    <source>
        <dbReference type="ARBA" id="ARBA00022840"/>
    </source>
</evidence>
<dbReference type="AlphaFoldDB" id="A0A9D2SV23"/>
<reference evidence="6" key="2">
    <citation type="submission" date="2021-04" db="EMBL/GenBank/DDBJ databases">
        <authorList>
            <person name="Gilroy R."/>
        </authorList>
    </citation>
    <scope>NUCLEOTIDE SEQUENCE</scope>
    <source>
        <strain evidence="6">ChiW19-954</strain>
    </source>
</reference>
<organism evidence="6 7">
    <name type="scientific">Candidatus Mediterraneibacter faecipullorum</name>
    <dbReference type="NCBI Taxonomy" id="2838670"/>
    <lineage>
        <taxon>Bacteria</taxon>
        <taxon>Bacillati</taxon>
        <taxon>Bacillota</taxon>
        <taxon>Clostridia</taxon>
        <taxon>Lachnospirales</taxon>
        <taxon>Lachnospiraceae</taxon>
        <taxon>Mediterraneibacter</taxon>
    </lineage>
</organism>
<gene>
    <name evidence="6" type="ORF">H9758_11415</name>
</gene>
<dbReference type="Gene3D" id="3.30.1490.20">
    <property type="entry name" value="ATP-grasp fold, A domain"/>
    <property type="match status" value="1"/>
</dbReference>
<accession>A0A9D2SV23</accession>
<evidence type="ECO:0000256" key="4">
    <source>
        <dbReference type="PROSITE-ProRule" id="PRU00409"/>
    </source>
</evidence>
<dbReference type="Gene3D" id="3.40.50.20">
    <property type="match status" value="1"/>
</dbReference>
<keyword evidence="3 4" id="KW-0067">ATP-binding</keyword>
<dbReference type="Pfam" id="PF02786">
    <property type="entry name" value="CPSase_L_D2"/>
    <property type="match status" value="1"/>
</dbReference>
<evidence type="ECO:0000256" key="1">
    <source>
        <dbReference type="ARBA" id="ARBA00022598"/>
    </source>
</evidence>
<evidence type="ECO:0000256" key="2">
    <source>
        <dbReference type="ARBA" id="ARBA00022741"/>
    </source>
</evidence>
<dbReference type="InterPro" id="IPR013815">
    <property type="entry name" value="ATP_grasp_subdomain_1"/>
</dbReference>